<evidence type="ECO:0000313" key="2">
    <source>
        <dbReference type="WormBase" id="Bm6881"/>
    </source>
</evidence>
<reference evidence="1" key="2">
    <citation type="submission" date="2012-12" db="EMBL/GenBank/DDBJ databases">
        <authorList>
            <person name="Gao Y.W."/>
            <person name="Fan S.T."/>
            <person name="Sun H.T."/>
            <person name="Wang Z."/>
            <person name="Gao X.L."/>
            <person name="Li Y.G."/>
            <person name="Wang T.C."/>
            <person name="Zhang K."/>
            <person name="Xu W.W."/>
            <person name="Yu Z.J."/>
            <person name="Xia X.Z."/>
        </authorList>
    </citation>
    <scope>NUCLEOTIDE SEQUENCE</scope>
    <source>
        <strain evidence="1">FR3</strain>
    </source>
</reference>
<sequence>MLEKEKGEDHENEDHDIGKMSLSLPLMILKWVPLKKVKK</sequence>
<organism evidence="1">
    <name type="scientific">Brugia malayi</name>
    <name type="common">Filarial nematode worm</name>
    <dbReference type="NCBI Taxonomy" id="6279"/>
    <lineage>
        <taxon>Eukaryota</taxon>
        <taxon>Metazoa</taxon>
        <taxon>Ecdysozoa</taxon>
        <taxon>Nematoda</taxon>
        <taxon>Chromadorea</taxon>
        <taxon>Rhabditida</taxon>
        <taxon>Spirurina</taxon>
        <taxon>Spiruromorpha</taxon>
        <taxon>Filarioidea</taxon>
        <taxon>Onchocercidae</taxon>
        <taxon>Brugia</taxon>
    </lineage>
</organism>
<evidence type="ECO:0000313" key="1">
    <source>
        <dbReference type="EMBL" id="CTP80916.1"/>
    </source>
</evidence>
<reference evidence="1" key="1">
    <citation type="journal article" date="2007" name="Science">
        <title>Draft genome of the filarial nematode parasite Brugia malayi.</title>
        <authorList>
            <person name="Ghedin E."/>
            <person name="Wang S."/>
            <person name="Spiro D."/>
            <person name="Caler E."/>
            <person name="Zhao Q."/>
            <person name="Crabtree J."/>
            <person name="Allen J.E."/>
            <person name="Delcher A.L."/>
            <person name="Guiliano D.B."/>
            <person name="Miranda-Saavedra D."/>
            <person name="Angiuoli S.V."/>
            <person name="Creasy T."/>
            <person name="Amedeo P."/>
            <person name="Haas B."/>
            <person name="El-Sayed N.M."/>
            <person name="Wortman J.R."/>
            <person name="Feldblyum T."/>
            <person name="Tallon L."/>
            <person name="Schatz M."/>
            <person name="Shumway M."/>
            <person name="Koo H."/>
            <person name="Salzberg S.L."/>
            <person name="Schobel S."/>
            <person name="Pertea M."/>
            <person name="Pop M."/>
            <person name="White O."/>
            <person name="Barton G.J."/>
            <person name="Carlow C.K."/>
            <person name="Crawford M.J."/>
            <person name="Daub J."/>
            <person name="Dimmic M.W."/>
            <person name="Estes C.F."/>
            <person name="Foster J.M."/>
            <person name="Ganatra M."/>
            <person name="Gregory W.F."/>
            <person name="Johnson N.M."/>
            <person name="Jin J."/>
            <person name="Komuniecki R."/>
            <person name="Korf I."/>
            <person name="Kumar S."/>
            <person name="Laney S."/>
            <person name="Li B.W."/>
            <person name="Li W."/>
            <person name="Lindblom T.H."/>
            <person name="Lustigman S."/>
            <person name="Ma D."/>
            <person name="Maina C.V."/>
            <person name="Martin D.M."/>
            <person name="McCarter J.P."/>
            <person name="McReynolds L."/>
            <person name="Mitreva M."/>
            <person name="Nutman T.B."/>
            <person name="Parkinson J."/>
            <person name="Peregrin-Alvarez J.M."/>
            <person name="Poole C."/>
            <person name="Ren Q."/>
            <person name="Saunders L."/>
            <person name="Sluder A.E."/>
            <person name="Smith K."/>
            <person name="Stanke M."/>
            <person name="Unnasch T.R."/>
            <person name="Ware J."/>
            <person name="Wei A.D."/>
            <person name="Weil G."/>
            <person name="Williams D.J."/>
            <person name="Zhang Y."/>
            <person name="Williams S.A."/>
            <person name="Fraser-Liggett C."/>
            <person name="Slatko B."/>
            <person name="Blaxter M.L."/>
            <person name="Scott A.L."/>
        </authorList>
    </citation>
    <scope>NUCLEOTIDE SEQUENCE</scope>
    <source>
        <strain evidence="1">FR3</strain>
    </source>
</reference>
<gene>
    <name evidence="1 2" type="ORF">Bm6881</name>
    <name evidence="1" type="ORF">BM_Bm6881</name>
</gene>
<dbReference type="EMBL" id="LN856867">
    <property type="protein sequence ID" value="CTP80916.1"/>
    <property type="molecule type" value="Genomic_DNA"/>
</dbReference>
<name>A0A0I9R2S5_BRUMA</name>
<accession>A0A0I9R2S5</accession>
<proteinExistence type="predicted"/>
<protein>
    <submittedName>
        <fullName evidence="1">Bm6881</fullName>
    </submittedName>
</protein>
<dbReference type="AlphaFoldDB" id="A0A0I9R2S5"/>
<dbReference type="WormBase" id="Bm6881">
    <property type="protein sequence ID" value="BM43151"/>
    <property type="gene ID" value="WBGene00227142"/>
</dbReference>